<organism evidence="1 2">
    <name type="scientific">Protopolystoma xenopodis</name>
    <dbReference type="NCBI Taxonomy" id="117903"/>
    <lineage>
        <taxon>Eukaryota</taxon>
        <taxon>Metazoa</taxon>
        <taxon>Spiralia</taxon>
        <taxon>Lophotrochozoa</taxon>
        <taxon>Platyhelminthes</taxon>
        <taxon>Monogenea</taxon>
        <taxon>Polyopisthocotylea</taxon>
        <taxon>Polystomatidea</taxon>
        <taxon>Polystomatidae</taxon>
        <taxon>Protopolystoma</taxon>
    </lineage>
</organism>
<evidence type="ECO:0000313" key="2">
    <source>
        <dbReference type="Proteomes" id="UP000784294"/>
    </source>
</evidence>
<reference evidence="1" key="1">
    <citation type="submission" date="2018-11" db="EMBL/GenBank/DDBJ databases">
        <authorList>
            <consortium name="Pathogen Informatics"/>
        </authorList>
    </citation>
    <scope>NUCLEOTIDE SEQUENCE</scope>
</reference>
<proteinExistence type="predicted"/>
<name>A0A3S5A0V2_9PLAT</name>
<evidence type="ECO:0000313" key="1">
    <source>
        <dbReference type="EMBL" id="VEL24644.1"/>
    </source>
</evidence>
<dbReference type="Proteomes" id="UP000784294">
    <property type="component" value="Unassembled WGS sequence"/>
</dbReference>
<keyword evidence="2" id="KW-1185">Reference proteome</keyword>
<protein>
    <submittedName>
        <fullName evidence="1">Uncharacterized protein</fullName>
    </submittedName>
</protein>
<dbReference type="EMBL" id="CAAALY010068803">
    <property type="protein sequence ID" value="VEL24644.1"/>
    <property type="molecule type" value="Genomic_DNA"/>
</dbReference>
<comment type="caution">
    <text evidence="1">The sequence shown here is derived from an EMBL/GenBank/DDBJ whole genome shotgun (WGS) entry which is preliminary data.</text>
</comment>
<sequence length="85" mass="8942">MPRSGEEELIKALELLHTGLIRPTSTSGSNRSCLAATNFSVGLAASDLNRQGLATSLSAFNQMPTRHQLSCIANLVDGLLSTQAS</sequence>
<accession>A0A3S5A0V2</accession>
<dbReference type="AlphaFoldDB" id="A0A3S5A0V2"/>
<gene>
    <name evidence="1" type="ORF">PXEA_LOCUS18084</name>
</gene>